<proteinExistence type="predicted"/>
<dbReference type="AlphaFoldDB" id="A0A9N9HW26"/>
<dbReference type="Proteomes" id="UP000789342">
    <property type="component" value="Unassembled WGS sequence"/>
</dbReference>
<feature type="non-terminal residue" evidence="2">
    <location>
        <position position="1"/>
    </location>
</feature>
<evidence type="ECO:0000313" key="3">
    <source>
        <dbReference type="Proteomes" id="UP000789342"/>
    </source>
</evidence>
<keyword evidence="1" id="KW-0472">Membrane</keyword>
<dbReference type="EMBL" id="CAJVPV010018676">
    <property type="protein sequence ID" value="CAG8708216.1"/>
    <property type="molecule type" value="Genomic_DNA"/>
</dbReference>
<keyword evidence="1" id="KW-0812">Transmembrane</keyword>
<keyword evidence="1" id="KW-1133">Transmembrane helix</keyword>
<evidence type="ECO:0000256" key="1">
    <source>
        <dbReference type="SAM" id="Phobius"/>
    </source>
</evidence>
<gene>
    <name evidence="2" type="ORF">AMORRO_LOCUS12544</name>
</gene>
<keyword evidence="3" id="KW-1185">Reference proteome</keyword>
<reference evidence="2" key="1">
    <citation type="submission" date="2021-06" db="EMBL/GenBank/DDBJ databases">
        <authorList>
            <person name="Kallberg Y."/>
            <person name="Tangrot J."/>
            <person name="Rosling A."/>
        </authorList>
    </citation>
    <scope>NUCLEOTIDE SEQUENCE</scope>
    <source>
        <strain evidence="2">CL551</strain>
    </source>
</reference>
<organism evidence="2 3">
    <name type="scientific">Acaulospora morrowiae</name>
    <dbReference type="NCBI Taxonomy" id="94023"/>
    <lineage>
        <taxon>Eukaryota</taxon>
        <taxon>Fungi</taxon>
        <taxon>Fungi incertae sedis</taxon>
        <taxon>Mucoromycota</taxon>
        <taxon>Glomeromycotina</taxon>
        <taxon>Glomeromycetes</taxon>
        <taxon>Diversisporales</taxon>
        <taxon>Acaulosporaceae</taxon>
        <taxon>Acaulospora</taxon>
    </lineage>
</organism>
<sequence length="80" mass="8939">MGSRRNNSESEKFWFCIGLGPSTIIASLLWLVEGCLMVGLMLMAFFSNNTSIFGVSRFTPFVLLLYFIFLTALSIFGLIS</sequence>
<accession>A0A9N9HW26</accession>
<protein>
    <submittedName>
        <fullName evidence="2">16602_t:CDS:1</fullName>
    </submittedName>
</protein>
<evidence type="ECO:0000313" key="2">
    <source>
        <dbReference type="EMBL" id="CAG8708216.1"/>
    </source>
</evidence>
<feature type="transmembrane region" description="Helical" evidence="1">
    <location>
        <begin position="58"/>
        <end position="79"/>
    </location>
</feature>
<name>A0A9N9HW26_9GLOM</name>
<comment type="caution">
    <text evidence="2">The sequence shown here is derived from an EMBL/GenBank/DDBJ whole genome shotgun (WGS) entry which is preliminary data.</text>
</comment>
<feature type="transmembrane region" description="Helical" evidence="1">
    <location>
        <begin position="13"/>
        <end position="46"/>
    </location>
</feature>